<proteinExistence type="predicted"/>
<evidence type="ECO:0000259" key="1">
    <source>
        <dbReference type="Pfam" id="PF12697"/>
    </source>
</evidence>
<accession>A0ABQ8K2I8</accession>
<name>A0ABQ8K2I8_9APHY</name>
<dbReference type="Gene3D" id="3.40.50.1820">
    <property type="entry name" value="alpha/beta hydrolase"/>
    <property type="match status" value="1"/>
</dbReference>
<dbReference type="Proteomes" id="UP000814176">
    <property type="component" value="Unassembled WGS sequence"/>
</dbReference>
<reference evidence="2 3" key="1">
    <citation type="journal article" date="2021" name="Environ. Microbiol.">
        <title>Gene family expansions and transcriptome signatures uncover fungal adaptations to wood decay.</title>
        <authorList>
            <person name="Hage H."/>
            <person name="Miyauchi S."/>
            <person name="Viragh M."/>
            <person name="Drula E."/>
            <person name="Min B."/>
            <person name="Chaduli D."/>
            <person name="Navarro D."/>
            <person name="Favel A."/>
            <person name="Norest M."/>
            <person name="Lesage-Meessen L."/>
            <person name="Balint B."/>
            <person name="Merenyi Z."/>
            <person name="de Eugenio L."/>
            <person name="Morin E."/>
            <person name="Martinez A.T."/>
            <person name="Baldrian P."/>
            <person name="Stursova M."/>
            <person name="Martinez M.J."/>
            <person name="Novotny C."/>
            <person name="Magnuson J.K."/>
            <person name="Spatafora J.W."/>
            <person name="Maurice S."/>
            <person name="Pangilinan J."/>
            <person name="Andreopoulos W."/>
            <person name="LaButti K."/>
            <person name="Hundley H."/>
            <person name="Na H."/>
            <person name="Kuo A."/>
            <person name="Barry K."/>
            <person name="Lipzen A."/>
            <person name="Henrissat B."/>
            <person name="Riley R."/>
            <person name="Ahrendt S."/>
            <person name="Nagy L.G."/>
            <person name="Grigoriev I.V."/>
            <person name="Martin F."/>
            <person name="Rosso M.N."/>
        </authorList>
    </citation>
    <scope>NUCLEOTIDE SEQUENCE [LARGE SCALE GENOMIC DNA]</scope>
    <source>
        <strain evidence="2 3">CIRM-BRFM 1785</strain>
    </source>
</reference>
<protein>
    <submittedName>
        <fullName evidence="2">Alpha/Beta hydrolase protein</fullName>
    </submittedName>
</protein>
<dbReference type="EMBL" id="JADCUA010000029">
    <property type="protein sequence ID" value="KAH9830749.1"/>
    <property type="molecule type" value="Genomic_DNA"/>
</dbReference>
<evidence type="ECO:0000313" key="2">
    <source>
        <dbReference type="EMBL" id="KAH9830749.1"/>
    </source>
</evidence>
<gene>
    <name evidence="2" type="ORF">C8Q71DRAFT_862202</name>
</gene>
<evidence type="ECO:0000313" key="3">
    <source>
        <dbReference type="Proteomes" id="UP000814176"/>
    </source>
</evidence>
<dbReference type="SUPFAM" id="SSF53474">
    <property type="entry name" value="alpha/beta-Hydrolases"/>
    <property type="match status" value="1"/>
</dbReference>
<keyword evidence="3" id="KW-1185">Reference proteome</keyword>
<keyword evidence="2" id="KW-0378">Hydrolase</keyword>
<comment type="caution">
    <text evidence="2">The sequence shown here is derived from an EMBL/GenBank/DDBJ whole genome shotgun (WGS) entry which is preliminary data.</text>
</comment>
<dbReference type="InterPro" id="IPR000073">
    <property type="entry name" value="AB_hydrolase_1"/>
</dbReference>
<dbReference type="InterPro" id="IPR029058">
    <property type="entry name" value="AB_hydrolase_fold"/>
</dbReference>
<feature type="domain" description="AB hydrolase-1" evidence="1">
    <location>
        <begin position="29"/>
        <end position="350"/>
    </location>
</feature>
<sequence length="379" mass="41970">MPLASVDQHGSQYCFEDTGPAQSSDYTTLVLVHGACFQAAIFERLFVHAAAHNMRLVAVNMRDYRGSTPYSASELADLSSADVARQTAAIRARGLELLTFILWLIRTEGIPPLSPASSGNSKGGGGIALLGWSWGNKITLSCVAQASHLSPDDVETLGRHMRTLILFDPSPRAFGAPASSLEESYNPLNDASLSPEAKQRVFPDWVSGYYSHSLDGFPSLHRDELLAGFARDPIANPPPHQSATLHRISSDEFARIINADVVARSHLFYELVDGKVYADNTRVALRSTSIWPNIRVVLVWCDMSVSETVLPAWGLLRQVQEDWPTNGRAIHSVRLKGANHFPHWERPKRTMQLFDDLIRSQRIPEDVEMQGTEPVYSKL</sequence>
<dbReference type="RefSeq" id="XP_047774010.1">
    <property type="nucleotide sequence ID" value="XM_047928001.1"/>
</dbReference>
<dbReference type="GeneID" id="72008733"/>
<dbReference type="Pfam" id="PF12697">
    <property type="entry name" value="Abhydrolase_6"/>
    <property type="match status" value="1"/>
</dbReference>
<organism evidence="2 3">
    <name type="scientific">Rhodofomes roseus</name>
    <dbReference type="NCBI Taxonomy" id="34475"/>
    <lineage>
        <taxon>Eukaryota</taxon>
        <taxon>Fungi</taxon>
        <taxon>Dikarya</taxon>
        <taxon>Basidiomycota</taxon>
        <taxon>Agaricomycotina</taxon>
        <taxon>Agaricomycetes</taxon>
        <taxon>Polyporales</taxon>
        <taxon>Rhodofomes</taxon>
    </lineage>
</organism>
<dbReference type="GO" id="GO:0016787">
    <property type="term" value="F:hydrolase activity"/>
    <property type="evidence" value="ECO:0007669"/>
    <property type="project" value="UniProtKB-KW"/>
</dbReference>